<evidence type="ECO:0000313" key="5">
    <source>
        <dbReference type="EMBL" id="KAF7120568.1"/>
    </source>
</evidence>
<accession>A0A834L7M6</accession>
<feature type="signal peptide" evidence="4">
    <location>
        <begin position="1"/>
        <end position="26"/>
    </location>
</feature>
<gene>
    <name evidence="5" type="ORF">RHSIM_Rhsim13G0010700</name>
</gene>
<reference evidence="5" key="1">
    <citation type="submission" date="2019-11" db="EMBL/GenBank/DDBJ databases">
        <authorList>
            <person name="Liu Y."/>
            <person name="Hou J."/>
            <person name="Li T.-Q."/>
            <person name="Guan C.-H."/>
            <person name="Wu X."/>
            <person name="Wu H.-Z."/>
            <person name="Ling F."/>
            <person name="Zhang R."/>
            <person name="Shi X.-G."/>
            <person name="Ren J.-P."/>
            <person name="Chen E.-F."/>
            <person name="Sun J.-M."/>
        </authorList>
    </citation>
    <scope>NUCLEOTIDE SEQUENCE</scope>
    <source>
        <strain evidence="5">Adult_tree_wgs_1</strain>
        <tissue evidence="5">Leaves</tissue>
    </source>
</reference>
<keyword evidence="2" id="KW-0378">Hydrolase</keyword>
<dbReference type="EMBL" id="WJXA01000013">
    <property type="protein sequence ID" value="KAF7120568.1"/>
    <property type="molecule type" value="Genomic_DNA"/>
</dbReference>
<evidence type="ECO:0000256" key="2">
    <source>
        <dbReference type="ARBA" id="ARBA00022801"/>
    </source>
</evidence>
<evidence type="ECO:0000256" key="4">
    <source>
        <dbReference type="SAM" id="SignalP"/>
    </source>
</evidence>
<protein>
    <recommendedName>
        <fullName evidence="7">Beta-glucosidase 11</fullName>
    </recommendedName>
</protein>
<evidence type="ECO:0000313" key="6">
    <source>
        <dbReference type="Proteomes" id="UP000626092"/>
    </source>
</evidence>
<dbReference type="Pfam" id="PF00232">
    <property type="entry name" value="Glyco_hydro_1"/>
    <property type="match status" value="3"/>
</dbReference>
<comment type="similarity">
    <text evidence="1 3">Belongs to the glycosyl hydrolase 1 family.</text>
</comment>
<dbReference type="InterPro" id="IPR001360">
    <property type="entry name" value="Glyco_hydro_1"/>
</dbReference>
<dbReference type="OrthoDB" id="65569at2759"/>
<dbReference type="InterPro" id="IPR017853">
    <property type="entry name" value="GH"/>
</dbReference>
<dbReference type="GO" id="GO:0005975">
    <property type="term" value="P:carbohydrate metabolic process"/>
    <property type="evidence" value="ECO:0007669"/>
    <property type="project" value="InterPro"/>
</dbReference>
<feature type="chain" id="PRO_5032444111" description="Beta-glucosidase 11" evidence="4">
    <location>
        <begin position="27"/>
        <end position="645"/>
    </location>
</feature>
<dbReference type="Proteomes" id="UP000626092">
    <property type="component" value="Unassembled WGS sequence"/>
</dbReference>
<dbReference type="InterPro" id="IPR033132">
    <property type="entry name" value="GH_1_N_CS"/>
</dbReference>
<proteinExistence type="inferred from homology"/>
<name>A0A834L7M6_RHOSS</name>
<organism evidence="5 6">
    <name type="scientific">Rhododendron simsii</name>
    <name type="common">Sims's rhododendron</name>
    <dbReference type="NCBI Taxonomy" id="118357"/>
    <lineage>
        <taxon>Eukaryota</taxon>
        <taxon>Viridiplantae</taxon>
        <taxon>Streptophyta</taxon>
        <taxon>Embryophyta</taxon>
        <taxon>Tracheophyta</taxon>
        <taxon>Spermatophyta</taxon>
        <taxon>Magnoliopsida</taxon>
        <taxon>eudicotyledons</taxon>
        <taxon>Gunneridae</taxon>
        <taxon>Pentapetalae</taxon>
        <taxon>asterids</taxon>
        <taxon>Ericales</taxon>
        <taxon>Ericaceae</taxon>
        <taxon>Ericoideae</taxon>
        <taxon>Rhodoreae</taxon>
        <taxon>Rhododendron</taxon>
    </lineage>
</organism>
<dbReference type="PANTHER" id="PTHR10353">
    <property type="entry name" value="GLYCOSYL HYDROLASE"/>
    <property type="match status" value="1"/>
</dbReference>
<keyword evidence="4" id="KW-0732">Signal</keyword>
<dbReference type="AlphaFoldDB" id="A0A834L7M6"/>
<comment type="caution">
    <text evidence="5">The sequence shown here is derived from an EMBL/GenBank/DDBJ whole genome shotgun (WGS) entry which is preliminary data.</text>
</comment>
<evidence type="ECO:0000256" key="3">
    <source>
        <dbReference type="RuleBase" id="RU003690"/>
    </source>
</evidence>
<evidence type="ECO:0000256" key="1">
    <source>
        <dbReference type="ARBA" id="ARBA00010838"/>
    </source>
</evidence>
<sequence length="645" mass="72527">MEKKPGSPLLFLLLNLVPLLLVLSRAETCSRSEFPLPPHFVFGSGTSAYQSEGAALEDGRTPSIWDTFAHSGQFLVSYYMHDPRSVLWKFKEKCLQVQHYSLMSQPPDFIELYAAGLSNFLLGSSPKRIVVQLISCFSCWDKTIPKSYFMLPEIDCHVEPIQTGNAHGATGDVACDGYHKYKEDVQLMVETGLEAYRFSISWSRLIPSKDHLTVSYGRGPVNPKGVEYYNLLINELIKHGIQPHVTLMHIDFPQVLEDEYGGWLSRQMVYDSKPPLPLTSLTSNTWGALIEENVRHSYVTKFTNYMQCRKDFTAYADVCFREFGDRVLHWTTLNEANIFTIGGYDIGGIPPQRCSPPFGVVNCSKGDSSTEPYVAGHHILLAHASAAKLYRKMYQGKQHGFIGINVYAYWLVPYTNATEDVIATQRATDFLVGWFVEPLVFGDYPDIMKKNAGKRLPAFTKLESELVKGSIDFIGLNHYNTFSIKDQSRSLKMDHRDFNADMAVELIDEQGGGTPLTPPIEFPVAPSGLVELLEYFKQFYGNPPIYVHENGLSLSLSLSLSPCVCVFISVKLSLVLTGQRMRRNATLNDMLRVRYLQGFIGGLLDAISEKSHLLMAELMRADLPIHISVKLRAASPAEEIQMRLL</sequence>
<evidence type="ECO:0008006" key="7">
    <source>
        <dbReference type="Google" id="ProtNLM"/>
    </source>
</evidence>
<keyword evidence="6" id="KW-1185">Reference proteome</keyword>
<dbReference type="SUPFAM" id="SSF51445">
    <property type="entry name" value="(Trans)glycosidases"/>
    <property type="match status" value="2"/>
</dbReference>
<dbReference type="GO" id="GO:0008422">
    <property type="term" value="F:beta-glucosidase activity"/>
    <property type="evidence" value="ECO:0007669"/>
    <property type="project" value="TreeGrafter"/>
</dbReference>
<dbReference type="PROSITE" id="PS00653">
    <property type="entry name" value="GLYCOSYL_HYDROL_F1_2"/>
    <property type="match status" value="1"/>
</dbReference>
<dbReference type="PANTHER" id="PTHR10353:SF29">
    <property type="entry name" value="BETA-GLUCOSIDASE 11"/>
    <property type="match status" value="1"/>
</dbReference>
<dbReference type="Gene3D" id="3.20.20.80">
    <property type="entry name" value="Glycosidases"/>
    <property type="match status" value="2"/>
</dbReference>